<keyword evidence="5" id="KW-0472">Membrane</keyword>
<dbReference type="Pfam" id="PF04548">
    <property type="entry name" value="AIG1"/>
    <property type="match status" value="1"/>
</dbReference>
<evidence type="ECO:0000256" key="5">
    <source>
        <dbReference type="SAM" id="Phobius"/>
    </source>
</evidence>
<evidence type="ECO:0000313" key="7">
    <source>
        <dbReference type="Ensembl" id="ENSMMNP00015013895.1"/>
    </source>
</evidence>
<evidence type="ECO:0000256" key="2">
    <source>
        <dbReference type="ARBA" id="ARBA00022741"/>
    </source>
</evidence>
<name>A0A8C6BCL8_MONMO</name>
<dbReference type="PANTHER" id="PTHR10903:SF7">
    <property type="entry name" value="GTPASE IMAP FAMILY MEMBER 2"/>
    <property type="match status" value="1"/>
</dbReference>
<dbReference type="GO" id="GO:0005654">
    <property type="term" value="C:nucleoplasm"/>
    <property type="evidence" value="ECO:0007669"/>
    <property type="project" value="Ensembl"/>
</dbReference>
<reference evidence="7" key="1">
    <citation type="submission" date="2025-08" db="UniProtKB">
        <authorList>
            <consortium name="Ensembl"/>
        </authorList>
    </citation>
    <scope>IDENTIFICATION</scope>
</reference>
<dbReference type="PROSITE" id="PS51720">
    <property type="entry name" value="G_AIG1"/>
    <property type="match status" value="1"/>
</dbReference>
<feature type="compositionally biased region" description="Polar residues" evidence="4">
    <location>
        <begin position="92"/>
        <end position="101"/>
    </location>
</feature>
<dbReference type="GO" id="GO:0005811">
    <property type="term" value="C:lipid droplet"/>
    <property type="evidence" value="ECO:0007669"/>
    <property type="project" value="Ensembl"/>
</dbReference>
<feature type="region of interest" description="Disordered" evidence="4">
    <location>
        <begin position="82"/>
        <end position="102"/>
    </location>
</feature>
<dbReference type="SUPFAM" id="SSF52540">
    <property type="entry name" value="P-loop containing nucleoside triphosphate hydrolases"/>
    <property type="match status" value="1"/>
</dbReference>
<dbReference type="CTD" id="26157"/>
<dbReference type="GeneID" id="114901881"/>
<organism evidence="7 8">
    <name type="scientific">Monodon monoceros</name>
    <name type="common">Narwhal</name>
    <name type="synonym">Ceratodon monodon</name>
    <dbReference type="NCBI Taxonomy" id="40151"/>
    <lineage>
        <taxon>Eukaryota</taxon>
        <taxon>Metazoa</taxon>
        <taxon>Chordata</taxon>
        <taxon>Craniata</taxon>
        <taxon>Vertebrata</taxon>
        <taxon>Euteleostomi</taxon>
        <taxon>Mammalia</taxon>
        <taxon>Eutheria</taxon>
        <taxon>Laurasiatheria</taxon>
        <taxon>Artiodactyla</taxon>
        <taxon>Whippomorpha</taxon>
        <taxon>Cetacea</taxon>
        <taxon>Odontoceti</taxon>
        <taxon>Monodontidae</taxon>
        <taxon>Monodon</taxon>
    </lineage>
</organism>
<dbReference type="FunFam" id="3.40.50.300:FF:000366">
    <property type="entry name" value="GTPase, IMAP family member 2"/>
    <property type="match status" value="1"/>
</dbReference>
<keyword evidence="3" id="KW-0342">GTP-binding</keyword>
<evidence type="ECO:0000256" key="3">
    <source>
        <dbReference type="ARBA" id="ARBA00023134"/>
    </source>
</evidence>
<dbReference type="GO" id="GO:0042802">
    <property type="term" value="F:identical protein binding"/>
    <property type="evidence" value="ECO:0007669"/>
    <property type="project" value="Ensembl"/>
</dbReference>
<dbReference type="InterPro" id="IPR006703">
    <property type="entry name" value="G_AIG1"/>
</dbReference>
<keyword evidence="8" id="KW-1185">Reference proteome</keyword>
<reference evidence="7" key="2">
    <citation type="submission" date="2025-09" db="UniProtKB">
        <authorList>
            <consortium name="Ensembl"/>
        </authorList>
    </citation>
    <scope>IDENTIFICATION</scope>
</reference>
<dbReference type="GeneTree" id="ENSGT00940000163457"/>
<keyword evidence="5" id="KW-0812">Transmembrane</keyword>
<evidence type="ECO:0000256" key="1">
    <source>
        <dbReference type="ARBA" id="ARBA00008535"/>
    </source>
</evidence>
<dbReference type="Ensembl" id="ENSMMNT00015015238.1">
    <property type="protein sequence ID" value="ENSMMNP00015013895.1"/>
    <property type="gene ID" value="ENSMMNG00015010267.1"/>
</dbReference>
<dbReference type="GO" id="GO:0005525">
    <property type="term" value="F:GTP binding"/>
    <property type="evidence" value="ECO:0007669"/>
    <property type="project" value="UniProtKB-KW"/>
</dbReference>
<protein>
    <submittedName>
        <fullName evidence="7">GTPase, IMAP family member 2</fullName>
    </submittedName>
</protein>
<evidence type="ECO:0000313" key="8">
    <source>
        <dbReference type="Proteomes" id="UP000694561"/>
    </source>
</evidence>
<dbReference type="InterPro" id="IPR045058">
    <property type="entry name" value="GIMA/IAN/Toc"/>
</dbReference>
<keyword evidence="5" id="KW-1133">Transmembrane helix</keyword>
<evidence type="ECO:0000259" key="6">
    <source>
        <dbReference type="PROSITE" id="PS51720"/>
    </source>
</evidence>
<feature type="transmembrane region" description="Helical" evidence="5">
    <location>
        <begin position="371"/>
        <end position="390"/>
    </location>
</feature>
<evidence type="ECO:0000256" key="4">
    <source>
        <dbReference type="SAM" id="MobiDB-lite"/>
    </source>
</evidence>
<sequence>MKCISGLKDSVLFWSRVLNSLSLSARTQRGGRGWASWRRIERKSNLNLGPKADLERTQRERKVCGHGKQEWARRSFREEGTAMGQKECSHSGPYTKSQQAQRARGSELRVILVGKTGTGKSATGNSILGKEAFESRLSAQSLTKTCSKSRGSWGDREMVVIDTPDMFSGKDPSDSLYKEVQKCYLLSAPGPHVLLLVTQLGRFTTEDQQAVQKVKEIFGEDAMRHTIVLFTHKEDLKGGSLMDYIHGSDNKALSELVAACGGRVCAFSNRAKGSNRDDQVKELMDLTESLVMAKRGGHYSNGLYSLVTGSECATVQSEERLQDFKESFVKYTEIQRRSAMAKALILIVMCIQVSVRLQTLLFRVLHGMCNFFYHLLFTMCHLFCRLLLIIPQKLMVIFRKTIRLERKTPIL</sequence>
<feature type="transmembrane region" description="Helical" evidence="5">
    <location>
        <begin position="343"/>
        <end position="365"/>
    </location>
</feature>
<dbReference type="RefSeq" id="XP_029089900.1">
    <property type="nucleotide sequence ID" value="XM_029234067.1"/>
</dbReference>
<dbReference type="GO" id="GO:0005783">
    <property type="term" value="C:endoplasmic reticulum"/>
    <property type="evidence" value="ECO:0007669"/>
    <property type="project" value="TreeGrafter"/>
</dbReference>
<feature type="domain" description="AIG1-type G" evidence="6">
    <location>
        <begin position="105"/>
        <end position="308"/>
    </location>
</feature>
<proteinExistence type="inferred from homology"/>
<dbReference type="InterPro" id="IPR027417">
    <property type="entry name" value="P-loop_NTPase"/>
</dbReference>
<accession>A0A8C6BCL8</accession>
<dbReference type="Proteomes" id="UP000694561">
    <property type="component" value="Unplaced"/>
</dbReference>
<gene>
    <name evidence="7" type="primary">GIMAP2</name>
</gene>
<comment type="similarity">
    <text evidence="1">Belongs to the TRAFAC class TrmE-Era-EngA-EngB-Septin-like GTPase superfamily. AIG1/Toc34/Toc159-like paraseptin GTPase family. IAN subfamily.</text>
</comment>
<dbReference type="Gene3D" id="3.40.50.300">
    <property type="entry name" value="P-loop containing nucleotide triphosphate hydrolases"/>
    <property type="match status" value="1"/>
</dbReference>
<dbReference type="CDD" id="cd01852">
    <property type="entry name" value="AIG1"/>
    <property type="match status" value="1"/>
</dbReference>
<dbReference type="AlphaFoldDB" id="A0A8C6BCL8"/>
<keyword evidence="2" id="KW-0547">Nucleotide-binding</keyword>
<dbReference type="PANTHER" id="PTHR10903">
    <property type="entry name" value="GTPASE, IMAP FAMILY MEMBER-RELATED"/>
    <property type="match status" value="1"/>
</dbReference>